<dbReference type="InterPro" id="IPR050295">
    <property type="entry name" value="Plant_2OG-oxidoreductases"/>
</dbReference>
<sequence>MGFCFGLLSCSLLLVSSQAAKGDDDDDDDDDAVEGTVYIDGKAPIGTIDDDFVCATLDCWPPEKCDYGTCSWGLAGLLNLPPPEFHVKDSSSGGTDSSHLSSTVYVPIIDLSVLLSSKDELEKLKLALESGGCFQAIGHGMSSSFIDDIRRVAKQFFGLPQEEKLKYSREANGVEGYATIWWSQTSKFLTGKLVPQAELSSCREFLHEYSIKLKQMMDLLFKAMAKSLDLEESSFSGQFGGNQAMQVRFNFYPPCSNPDEVLGVKPHSDRSGVAVLLQDKEVEGLQIVKDERRITVPVIPHALVVNLGDQMQIMSNGVFKSPVNRVVTNTDKLRISVAMFNVVEPENEIGPVEALIDDNRPRSYRNVKNYASFNYECFQKGTVALEEVKFHA</sequence>
<keyword evidence="3 4" id="KW-0408">Iron</keyword>
<dbReference type="Proteomes" id="UP000436088">
    <property type="component" value="Unassembled WGS sequence"/>
</dbReference>
<proteinExistence type="inferred from homology"/>
<accession>A0A6A3D7Z6</accession>
<dbReference type="GO" id="GO:0016020">
    <property type="term" value="C:membrane"/>
    <property type="evidence" value="ECO:0007669"/>
    <property type="project" value="InterPro"/>
</dbReference>
<keyword evidence="2 4" id="KW-0479">Metal-binding</keyword>
<dbReference type="AlphaFoldDB" id="A0A6A3D7Z6"/>
<dbReference type="Pfam" id="PF03171">
    <property type="entry name" value="2OG-FeII_Oxy"/>
    <property type="match status" value="1"/>
</dbReference>
<dbReference type="InterPro" id="IPR005199">
    <property type="entry name" value="Glyco_hydro_79"/>
</dbReference>
<evidence type="ECO:0000256" key="5">
    <source>
        <dbReference type="SAM" id="SignalP"/>
    </source>
</evidence>
<evidence type="ECO:0000259" key="6">
    <source>
        <dbReference type="PROSITE" id="PS51471"/>
    </source>
</evidence>
<dbReference type="Pfam" id="PF03662">
    <property type="entry name" value="Glyco_hydro_79n"/>
    <property type="match status" value="1"/>
</dbReference>
<feature type="domain" description="Fe2OG dioxygenase" evidence="6">
    <location>
        <begin position="243"/>
        <end position="343"/>
    </location>
</feature>
<name>A0A6A3D7Z6_HIBSY</name>
<keyword evidence="5" id="KW-0732">Signal</keyword>
<keyword evidence="8" id="KW-1185">Reference proteome</keyword>
<dbReference type="InterPro" id="IPR044861">
    <property type="entry name" value="IPNS-like_FE2OG_OXY"/>
</dbReference>
<organism evidence="7 8">
    <name type="scientific">Hibiscus syriacus</name>
    <name type="common">Rose of Sharon</name>
    <dbReference type="NCBI Taxonomy" id="106335"/>
    <lineage>
        <taxon>Eukaryota</taxon>
        <taxon>Viridiplantae</taxon>
        <taxon>Streptophyta</taxon>
        <taxon>Embryophyta</taxon>
        <taxon>Tracheophyta</taxon>
        <taxon>Spermatophyta</taxon>
        <taxon>Magnoliopsida</taxon>
        <taxon>eudicotyledons</taxon>
        <taxon>Gunneridae</taxon>
        <taxon>Pentapetalae</taxon>
        <taxon>rosids</taxon>
        <taxon>malvids</taxon>
        <taxon>Malvales</taxon>
        <taxon>Malvaceae</taxon>
        <taxon>Malvoideae</taxon>
        <taxon>Hibiscus</taxon>
    </lineage>
</organism>
<reference evidence="7" key="1">
    <citation type="submission" date="2019-09" db="EMBL/GenBank/DDBJ databases">
        <title>Draft genome information of white flower Hibiscus syriacus.</title>
        <authorList>
            <person name="Kim Y.-M."/>
        </authorList>
    </citation>
    <scope>NUCLEOTIDE SEQUENCE [LARGE SCALE GENOMIC DNA]</scope>
    <source>
        <strain evidence="7">YM2019G1</strain>
    </source>
</reference>
<evidence type="ECO:0000313" key="7">
    <source>
        <dbReference type="EMBL" id="KAE8735329.1"/>
    </source>
</evidence>
<dbReference type="GO" id="GO:0016491">
    <property type="term" value="F:oxidoreductase activity"/>
    <property type="evidence" value="ECO:0007669"/>
    <property type="project" value="UniProtKB-KW"/>
</dbReference>
<protein>
    <submittedName>
        <fullName evidence="7">2-oxoglutarate and Fe(II)-dependent oxygenase superfamily protein isoform 2</fullName>
    </submittedName>
</protein>
<dbReference type="InterPro" id="IPR026992">
    <property type="entry name" value="DIOX_N"/>
</dbReference>
<evidence type="ECO:0000256" key="1">
    <source>
        <dbReference type="ARBA" id="ARBA00008056"/>
    </source>
</evidence>
<dbReference type="InterPro" id="IPR027443">
    <property type="entry name" value="IPNS-like_sf"/>
</dbReference>
<dbReference type="InterPro" id="IPR005123">
    <property type="entry name" value="Oxoglu/Fe-dep_dioxygenase_dom"/>
</dbReference>
<comment type="caution">
    <text evidence="7">The sequence shown here is derived from an EMBL/GenBank/DDBJ whole genome shotgun (WGS) entry which is preliminary data.</text>
</comment>
<comment type="similarity">
    <text evidence="1 4">Belongs to the iron/ascorbate-dependent oxidoreductase family.</text>
</comment>
<dbReference type="SUPFAM" id="SSF51197">
    <property type="entry name" value="Clavaminate synthase-like"/>
    <property type="match status" value="1"/>
</dbReference>
<feature type="signal peptide" evidence="5">
    <location>
        <begin position="1"/>
        <end position="22"/>
    </location>
</feature>
<dbReference type="GO" id="GO:0016798">
    <property type="term" value="F:hydrolase activity, acting on glycosyl bonds"/>
    <property type="evidence" value="ECO:0007669"/>
    <property type="project" value="InterPro"/>
</dbReference>
<dbReference type="GO" id="GO:0046872">
    <property type="term" value="F:metal ion binding"/>
    <property type="evidence" value="ECO:0007669"/>
    <property type="project" value="UniProtKB-KW"/>
</dbReference>
<evidence type="ECO:0000256" key="2">
    <source>
        <dbReference type="ARBA" id="ARBA00022723"/>
    </source>
</evidence>
<evidence type="ECO:0000313" key="8">
    <source>
        <dbReference type="Proteomes" id="UP000436088"/>
    </source>
</evidence>
<evidence type="ECO:0000256" key="3">
    <source>
        <dbReference type="ARBA" id="ARBA00023004"/>
    </source>
</evidence>
<feature type="chain" id="PRO_5025572010" evidence="5">
    <location>
        <begin position="23"/>
        <end position="392"/>
    </location>
</feature>
<gene>
    <name evidence="7" type="ORF">F3Y22_tig00000340pilonHSYRG00225</name>
</gene>
<dbReference type="EMBL" id="VEPZ02000032">
    <property type="protein sequence ID" value="KAE8735329.1"/>
    <property type="molecule type" value="Genomic_DNA"/>
</dbReference>
<keyword evidence="4" id="KW-0560">Oxidoreductase</keyword>
<dbReference type="PANTHER" id="PTHR47991">
    <property type="entry name" value="OXOGLUTARATE/IRON-DEPENDENT DIOXYGENASE"/>
    <property type="match status" value="1"/>
</dbReference>
<evidence type="ECO:0000256" key="4">
    <source>
        <dbReference type="RuleBase" id="RU003682"/>
    </source>
</evidence>
<dbReference type="Pfam" id="PF14226">
    <property type="entry name" value="DIOX_N"/>
    <property type="match status" value="1"/>
</dbReference>
<dbReference type="Gene3D" id="2.60.120.330">
    <property type="entry name" value="B-lactam Antibiotic, Isopenicillin N Synthase, Chain"/>
    <property type="match status" value="1"/>
</dbReference>
<dbReference type="PROSITE" id="PS51471">
    <property type="entry name" value="FE2OG_OXY"/>
    <property type="match status" value="1"/>
</dbReference>